<dbReference type="AlphaFoldDB" id="A0A382IC76"/>
<evidence type="ECO:0000313" key="1">
    <source>
        <dbReference type="EMBL" id="SVB96291.1"/>
    </source>
</evidence>
<gene>
    <name evidence="1" type="ORF">METZ01_LOCUS249145</name>
</gene>
<protein>
    <submittedName>
        <fullName evidence="1">Uncharacterized protein</fullName>
    </submittedName>
</protein>
<accession>A0A382IC76</accession>
<feature type="non-terminal residue" evidence="1">
    <location>
        <position position="25"/>
    </location>
</feature>
<organism evidence="1">
    <name type="scientific">marine metagenome</name>
    <dbReference type="NCBI Taxonomy" id="408172"/>
    <lineage>
        <taxon>unclassified sequences</taxon>
        <taxon>metagenomes</taxon>
        <taxon>ecological metagenomes</taxon>
    </lineage>
</organism>
<dbReference type="EMBL" id="UINC01066022">
    <property type="protein sequence ID" value="SVB96291.1"/>
    <property type="molecule type" value="Genomic_DNA"/>
</dbReference>
<name>A0A382IC76_9ZZZZ</name>
<sequence length="25" mass="2821">MNLLPIAIVLAVQLIPGRQYLMKKP</sequence>
<reference evidence="1" key="1">
    <citation type="submission" date="2018-05" db="EMBL/GenBank/DDBJ databases">
        <authorList>
            <person name="Lanie J.A."/>
            <person name="Ng W.-L."/>
            <person name="Kazmierczak K.M."/>
            <person name="Andrzejewski T.M."/>
            <person name="Davidsen T.M."/>
            <person name="Wayne K.J."/>
            <person name="Tettelin H."/>
            <person name="Glass J.I."/>
            <person name="Rusch D."/>
            <person name="Podicherti R."/>
            <person name="Tsui H.-C.T."/>
            <person name="Winkler M.E."/>
        </authorList>
    </citation>
    <scope>NUCLEOTIDE SEQUENCE</scope>
</reference>
<proteinExistence type="predicted"/>